<name>A0ABP5GFB1_9MICC</name>
<comment type="caution">
    <text evidence="1">The sequence shown here is derived from an EMBL/GenBank/DDBJ whole genome shotgun (WGS) entry which is preliminary data.</text>
</comment>
<proteinExistence type="predicted"/>
<protein>
    <submittedName>
        <fullName evidence="1">Uncharacterized protein</fullName>
    </submittedName>
</protein>
<reference evidence="2" key="1">
    <citation type="journal article" date="2019" name="Int. J. Syst. Evol. Microbiol.">
        <title>The Global Catalogue of Microorganisms (GCM) 10K type strain sequencing project: providing services to taxonomists for standard genome sequencing and annotation.</title>
        <authorList>
            <consortium name="The Broad Institute Genomics Platform"/>
            <consortium name="The Broad Institute Genome Sequencing Center for Infectious Disease"/>
            <person name="Wu L."/>
            <person name="Ma J."/>
        </authorList>
    </citation>
    <scope>NUCLEOTIDE SEQUENCE [LARGE SCALE GENOMIC DNA]</scope>
    <source>
        <strain evidence="2">JCM 13595</strain>
    </source>
</reference>
<dbReference type="EMBL" id="BAAAMN010000051">
    <property type="protein sequence ID" value="GAA2044082.1"/>
    <property type="molecule type" value="Genomic_DNA"/>
</dbReference>
<accession>A0ABP5GFB1</accession>
<dbReference type="Proteomes" id="UP001501461">
    <property type="component" value="Unassembled WGS sequence"/>
</dbReference>
<evidence type="ECO:0000313" key="2">
    <source>
        <dbReference type="Proteomes" id="UP001501461"/>
    </source>
</evidence>
<dbReference type="RefSeq" id="WP_343959471.1">
    <property type="nucleotide sequence ID" value="NZ_BAAAMN010000051.1"/>
</dbReference>
<gene>
    <name evidence="1" type="ORF">GCM10009720_26210</name>
</gene>
<organism evidence="1 2">
    <name type="scientific">Yaniella flava</name>
    <dbReference type="NCBI Taxonomy" id="287930"/>
    <lineage>
        <taxon>Bacteria</taxon>
        <taxon>Bacillati</taxon>
        <taxon>Actinomycetota</taxon>
        <taxon>Actinomycetes</taxon>
        <taxon>Micrococcales</taxon>
        <taxon>Micrococcaceae</taxon>
        <taxon>Yaniella</taxon>
    </lineage>
</organism>
<sequence>MNANVTAGYTRPLACAELPDRYEANQRIANFVNVDDLKALDDLCLTGRELVRHQHIGSPTTLCQELIRDLTICFGEIIMRYVRSDWAMGIESLGENEYTAPTWMLMLYADGDYRSLHLEDYVTRRFFEQTETSFAMLLDEVVKLAKNVPGLYIGGYQKPTEE</sequence>
<keyword evidence="2" id="KW-1185">Reference proteome</keyword>
<evidence type="ECO:0000313" key="1">
    <source>
        <dbReference type="EMBL" id="GAA2044082.1"/>
    </source>
</evidence>